<keyword evidence="4" id="KW-0449">Lipoprotein</keyword>
<comment type="caution">
    <text evidence="4">The sequence shown here is derived from an EMBL/GenBank/DDBJ whole genome shotgun (WGS) entry which is preliminary data.</text>
</comment>
<organism evidence="4 5">
    <name type="scientific">Rossellomorea vietnamensis</name>
    <dbReference type="NCBI Taxonomy" id="218284"/>
    <lineage>
        <taxon>Bacteria</taxon>
        <taxon>Bacillati</taxon>
        <taxon>Bacillota</taxon>
        <taxon>Bacilli</taxon>
        <taxon>Bacillales</taxon>
        <taxon>Bacillaceae</taxon>
        <taxon>Rossellomorea</taxon>
    </lineage>
</organism>
<feature type="domain" description="DUF3048" evidence="2">
    <location>
        <begin position="53"/>
        <end position="193"/>
    </location>
</feature>
<accession>A0A0P6WW69</accession>
<gene>
    <name evidence="4" type="ORF">AM506_06125</name>
</gene>
<dbReference type="Pfam" id="PF11258">
    <property type="entry name" value="DUF3048"/>
    <property type="match status" value="1"/>
</dbReference>
<evidence type="ECO:0000259" key="3">
    <source>
        <dbReference type="Pfam" id="PF17479"/>
    </source>
</evidence>
<evidence type="ECO:0000313" key="4">
    <source>
        <dbReference type="EMBL" id="KPL60684.1"/>
    </source>
</evidence>
<dbReference type="SUPFAM" id="SSF159774">
    <property type="entry name" value="YerB-like"/>
    <property type="match status" value="1"/>
</dbReference>
<dbReference type="InterPro" id="IPR023158">
    <property type="entry name" value="YerB-like_sf"/>
</dbReference>
<dbReference type="InterPro" id="IPR035328">
    <property type="entry name" value="DUF3048_C"/>
</dbReference>
<dbReference type="Proteomes" id="UP000050398">
    <property type="component" value="Unassembled WGS sequence"/>
</dbReference>
<dbReference type="eggNOG" id="COG1470">
    <property type="taxonomic scope" value="Bacteria"/>
</dbReference>
<protein>
    <submittedName>
        <fullName evidence="4">Lipoprotein YerB</fullName>
    </submittedName>
</protein>
<dbReference type="InterPro" id="IPR021416">
    <property type="entry name" value="DUF3048_N"/>
</dbReference>
<dbReference type="AlphaFoldDB" id="A0A0P6WW69"/>
<name>A0A0P6WW69_9BACI</name>
<reference evidence="4 5" key="1">
    <citation type="submission" date="2015-08" db="EMBL/GenBank/DDBJ databases">
        <title>Draft Genome Sequence of Bacillus vietnamensis UCD-SED5.</title>
        <authorList>
            <person name="Lee R.D."/>
            <person name="Jospin G."/>
            <person name="Lang J.M."/>
            <person name="Coil D.A."/>
            <person name="Eisen J.A."/>
        </authorList>
    </citation>
    <scope>NUCLEOTIDE SEQUENCE [LARGE SCALE GENOMIC DNA]</scope>
    <source>
        <strain evidence="4 5">UCD-SED5</strain>
    </source>
</reference>
<evidence type="ECO:0000259" key="2">
    <source>
        <dbReference type="Pfam" id="PF11258"/>
    </source>
</evidence>
<feature type="domain" description="DUF3048" evidence="3">
    <location>
        <begin position="221"/>
        <end position="328"/>
    </location>
</feature>
<feature type="compositionally biased region" description="Basic and acidic residues" evidence="1">
    <location>
        <begin position="24"/>
        <end position="41"/>
    </location>
</feature>
<feature type="region of interest" description="Disordered" evidence="1">
    <location>
        <begin position="24"/>
        <end position="44"/>
    </location>
</feature>
<dbReference type="PATRIC" id="fig|218284.4.peg.2349"/>
<dbReference type="RefSeq" id="WP_060671599.1">
    <property type="nucleotide sequence ID" value="NZ_LIXZ01000003.1"/>
</dbReference>
<evidence type="ECO:0000256" key="1">
    <source>
        <dbReference type="SAM" id="MobiDB-lite"/>
    </source>
</evidence>
<evidence type="ECO:0000313" key="5">
    <source>
        <dbReference type="Proteomes" id="UP000050398"/>
    </source>
</evidence>
<dbReference type="Gene3D" id="3.50.90.10">
    <property type="entry name" value="YerB-like"/>
    <property type="match status" value="1"/>
</dbReference>
<dbReference type="OrthoDB" id="9779102at2"/>
<dbReference type="Pfam" id="PF17479">
    <property type="entry name" value="DUF3048_C"/>
    <property type="match status" value="1"/>
</dbReference>
<dbReference type="EMBL" id="LIXZ01000003">
    <property type="protein sequence ID" value="KPL60684.1"/>
    <property type="molecule type" value="Genomic_DNA"/>
</dbReference>
<sequence>MLKRALIIALSSFALVACSSDKEIKKESDKEAATPAVKEETGVETEGMNQYPLTGMAEKEESMNRAIAVMVNNHPKARPQSGLSKADIVYEVLAEGDITRFLAIFQSRMPKEIGPVRSARDYYIDLAKGYDSLYVAHGYSPEAKEMLTNGYIDDLNGIQYDGTLFKRASFRKAPHNSYITCEHIKEGAEKNGFDMERPPDALKFSDKGAINGETANSVMISYNHNPLFNAVYDFNEKEGRYERFSNGEQTIEYESKDPVLIENLFIVEAPHKIVDDKGRRDIDLKSGGNAYLIQEGKLRKLQWKNVNGRILPYEKNKPVSLRKGSTWINVIPSSPGLTGSVSYQE</sequence>
<dbReference type="PROSITE" id="PS51257">
    <property type="entry name" value="PROKAR_LIPOPROTEIN"/>
    <property type="match status" value="1"/>
</dbReference>
<proteinExistence type="predicted"/>